<evidence type="ECO:0000313" key="1">
    <source>
        <dbReference type="EMBL" id="CAG8747947.1"/>
    </source>
</evidence>
<dbReference type="Gene3D" id="3.40.50.1240">
    <property type="entry name" value="Phosphoglycerate mutase-like"/>
    <property type="match status" value="1"/>
</dbReference>
<protein>
    <submittedName>
        <fullName evidence="1">3412_t:CDS:1</fullName>
    </submittedName>
</protein>
<dbReference type="AlphaFoldDB" id="A0A9N9NMX7"/>
<evidence type="ECO:0000313" key="2">
    <source>
        <dbReference type="Proteomes" id="UP000789375"/>
    </source>
</evidence>
<name>A0A9N9NMX7_FUNMO</name>
<dbReference type="Proteomes" id="UP000789375">
    <property type="component" value="Unassembled WGS sequence"/>
</dbReference>
<proteinExistence type="predicted"/>
<accession>A0A9N9NMX7</accession>
<dbReference type="SUPFAM" id="SSF53254">
    <property type="entry name" value="Phosphoglycerate mutase-like"/>
    <property type="match status" value="1"/>
</dbReference>
<organism evidence="1 2">
    <name type="scientific">Funneliformis mosseae</name>
    <name type="common">Endomycorrhizal fungus</name>
    <name type="synonym">Glomus mosseae</name>
    <dbReference type="NCBI Taxonomy" id="27381"/>
    <lineage>
        <taxon>Eukaryota</taxon>
        <taxon>Fungi</taxon>
        <taxon>Fungi incertae sedis</taxon>
        <taxon>Mucoromycota</taxon>
        <taxon>Glomeromycotina</taxon>
        <taxon>Glomeromycetes</taxon>
        <taxon>Glomerales</taxon>
        <taxon>Glomeraceae</taxon>
        <taxon>Funneliformis</taxon>
    </lineage>
</organism>
<feature type="non-terminal residue" evidence="1">
    <location>
        <position position="1"/>
    </location>
</feature>
<comment type="caution">
    <text evidence="1">The sequence shown here is derived from an EMBL/GenBank/DDBJ whole genome shotgun (WGS) entry which is preliminary data.</text>
</comment>
<gene>
    <name evidence="1" type="ORF">FMOSSE_LOCUS16494</name>
</gene>
<sequence>LTFEQIQGLKYTHFRTLNWSSTLYFEIYKCSDGRVLIRALFDFKPFLIPGCKNEYCEWNKFKETLGDKIGCDFEKLCAYP</sequence>
<dbReference type="EMBL" id="CAJVPP010023684">
    <property type="protein sequence ID" value="CAG8747947.1"/>
    <property type="molecule type" value="Genomic_DNA"/>
</dbReference>
<keyword evidence="2" id="KW-1185">Reference proteome</keyword>
<dbReference type="InterPro" id="IPR029033">
    <property type="entry name" value="His_PPase_superfam"/>
</dbReference>
<reference evidence="1" key="1">
    <citation type="submission" date="2021-06" db="EMBL/GenBank/DDBJ databases">
        <authorList>
            <person name="Kallberg Y."/>
            <person name="Tangrot J."/>
            <person name="Rosling A."/>
        </authorList>
    </citation>
    <scope>NUCLEOTIDE SEQUENCE</scope>
    <source>
        <strain evidence="1">87-6 pot B 2015</strain>
    </source>
</reference>